<evidence type="ECO:0000313" key="1">
    <source>
        <dbReference type="EMBL" id="MBD1423985.1"/>
    </source>
</evidence>
<dbReference type="EMBL" id="JACNYK010000001">
    <property type="protein sequence ID" value="MBD1423985.1"/>
    <property type="molecule type" value="Genomic_DNA"/>
</dbReference>
<keyword evidence="2" id="KW-1185">Reference proteome</keyword>
<protein>
    <submittedName>
        <fullName evidence="1">Uncharacterized protein</fullName>
    </submittedName>
</protein>
<sequence length="199" mass="23036">MKGKNNIVEVVYELDEQGYTEEFRIKDEKLFWVEKSVKYNADQFEIDHAYRLESSDSAEDSSLVYGISIPKKGIKGILIDAYDTLSSLEDNFVTHKIRSAETTLLTHEDGNSDLKFGILPKVHKSKFNENPHRYVLRKDFPDFPACPFGQSFSMLGYDTKLKEYVWLVTSILRDERLETVYFKEPSNSDNKIDPSSKKN</sequence>
<evidence type="ECO:0000313" key="2">
    <source>
        <dbReference type="Proteomes" id="UP000606494"/>
    </source>
</evidence>
<proteinExistence type="predicted"/>
<organism evidence="1 2">
    <name type="scientific">Sphingobacterium arenae</name>
    <dbReference type="NCBI Taxonomy" id="1280598"/>
    <lineage>
        <taxon>Bacteria</taxon>
        <taxon>Pseudomonadati</taxon>
        <taxon>Bacteroidota</taxon>
        <taxon>Sphingobacteriia</taxon>
        <taxon>Sphingobacteriales</taxon>
        <taxon>Sphingobacteriaceae</taxon>
        <taxon>Sphingobacterium</taxon>
    </lineage>
</organism>
<name>A0ABR7XY55_9SPHI</name>
<dbReference type="Proteomes" id="UP000606494">
    <property type="component" value="Unassembled WGS sequence"/>
</dbReference>
<reference evidence="1 2" key="1">
    <citation type="submission" date="2020-08" db="EMBL/GenBank/DDBJ databases">
        <title>Sphingobacterium sp. DN00404 isolated from aquaculture water.</title>
        <authorList>
            <person name="Zhang M."/>
        </authorList>
    </citation>
    <scope>NUCLEOTIDE SEQUENCE [LARGE SCALE GENOMIC DNA]</scope>
    <source>
        <strain evidence="1 2">KCTC 32294</strain>
    </source>
</reference>
<comment type="caution">
    <text evidence="1">The sequence shown here is derived from an EMBL/GenBank/DDBJ whole genome shotgun (WGS) entry which is preliminary data.</text>
</comment>
<accession>A0ABR7XY55</accession>
<gene>
    <name evidence="1" type="ORF">H8B17_00200</name>
</gene>
<dbReference type="RefSeq" id="WP_190307175.1">
    <property type="nucleotide sequence ID" value="NZ_JACNYK010000001.1"/>
</dbReference>